<dbReference type="AlphaFoldDB" id="U9TR79"/>
<sequence>MEPSVPLVKFVKKSVISRNSLYYDHPFQTPIPIHQDFTYVPLYHGSVRDIFNG</sequence>
<name>U9TR79_RHIID</name>
<protein>
    <submittedName>
        <fullName evidence="1">Uncharacterized protein</fullName>
    </submittedName>
</protein>
<dbReference type="EMBL" id="KI288786">
    <property type="protein sequence ID" value="ESA08818.1"/>
    <property type="molecule type" value="Genomic_DNA"/>
</dbReference>
<proteinExistence type="predicted"/>
<gene>
    <name evidence="1" type="ORF">GLOINDRAFT_31266</name>
</gene>
<accession>U9TR79</accession>
<organism evidence="1">
    <name type="scientific">Rhizophagus irregularis (strain DAOM 181602 / DAOM 197198 / MUCL 43194)</name>
    <name type="common">Arbuscular mycorrhizal fungus</name>
    <name type="synonym">Glomus intraradices</name>
    <dbReference type="NCBI Taxonomy" id="747089"/>
    <lineage>
        <taxon>Eukaryota</taxon>
        <taxon>Fungi</taxon>
        <taxon>Fungi incertae sedis</taxon>
        <taxon>Mucoromycota</taxon>
        <taxon>Glomeromycotina</taxon>
        <taxon>Glomeromycetes</taxon>
        <taxon>Glomerales</taxon>
        <taxon>Glomeraceae</taxon>
        <taxon>Rhizophagus</taxon>
    </lineage>
</organism>
<dbReference type="HOGENOM" id="CLU_197754_0_0_1"/>
<evidence type="ECO:0000313" key="1">
    <source>
        <dbReference type="EMBL" id="ESA08818.1"/>
    </source>
</evidence>
<reference evidence="1" key="1">
    <citation type="submission" date="2013-07" db="EMBL/GenBank/DDBJ databases">
        <title>The genome of an arbuscular mycorrhizal fungus provides insights into the evolution of the oldest plant symbiosis.</title>
        <authorList>
            <consortium name="DOE Joint Genome Institute"/>
            <person name="Tisserant E."/>
            <person name="Malbreil M."/>
            <person name="Kuo A."/>
            <person name="Kohler A."/>
            <person name="Symeonidi A."/>
            <person name="Balestrini R."/>
            <person name="Charron P."/>
            <person name="Duensing N."/>
            <person name="Frei-dit-Frey N."/>
            <person name="Gianinazzi-Pearson V."/>
            <person name="Gilbert B."/>
            <person name="Handa Y."/>
            <person name="Hijri M."/>
            <person name="Kaul R."/>
            <person name="Kawaguchi M."/>
            <person name="Krajinski F."/>
            <person name="Lammers P."/>
            <person name="Lapierre D."/>
            <person name="Masclaux F.G."/>
            <person name="Murat C."/>
            <person name="Morin E."/>
            <person name="Ndikumana S."/>
            <person name="Pagni M."/>
            <person name="Petitpierre D."/>
            <person name="Requena N."/>
            <person name="Rosikiewicz P."/>
            <person name="Riley R."/>
            <person name="Saito K."/>
            <person name="San Clemente H."/>
            <person name="Shapiro H."/>
            <person name="van Tuinen D."/>
            <person name="Becard G."/>
            <person name="Bonfante P."/>
            <person name="Paszkowski U."/>
            <person name="Shachar-Hill Y."/>
            <person name="Young J.P."/>
            <person name="Sanders I.R."/>
            <person name="Henrissat B."/>
            <person name="Rensing S.A."/>
            <person name="Grigoriev I.V."/>
            <person name="Corradi N."/>
            <person name="Roux C."/>
            <person name="Martin F."/>
        </authorList>
    </citation>
    <scope>NUCLEOTIDE SEQUENCE</scope>
    <source>
        <strain evidence="1">DAOM 197198</strain>
    </source>
</reference>